<name>A0A9P7B1L9_MAUEX</name>
<evidence type="ECO:0000313" key="2">
    <source>
        <dbReference type="Proteomes" id="UP000750334"/>
    </source>
</evidence>
<sequence length="84" mass="9894">MFEIRLNDNIKTALNKLCQEEKLSNNEDKDRITEEEISMYIGEGSIPMESLVSLYNLYWKDSSEASLKELMTPLDFKFKDKRKP</sequence>
<dbReference type="Proteomes" id="UP000750334">
    <property type="component" value="Unassembled WGS sequence"/>
</dbReference>
<keyword evidence="2" id="KW-1185">Reference proteome</keyword>
<proteinExistence type="predicted"/>
<evidence type="ECO:0000313" key="1">
    <source>
        <dbReference type="EMBL" id="KAG0653426.1"/>
    </source>
</evidence>
<gene>
    <name evidence="1" type="primary">VPH2</name>
    <name evidence="1" type="ORF">C6P45_003893</name>
</gene>
<protein>
    <submittedName>
        <fullName evidence="1">Vacuolar ATPase assembly integral membrane protein</fullName>
    </submittedName>
</protein>
<dbReference type="OrthoDB" id="19981at2759"/>
<reference evidence="1 2" key="1">
    <citation type="submission" date="2020-11" db="EMBL/GenBank/DDBJ databases">
        <title>Kefir isolates.</title>
        <authorList>
            <person name="Marcisauskas S."/>
            <person name="Kim Y."/>
            <person name="Blasche S."/>
        </authorList>
    </citation>
    <scope>NUCLEOTIDE SEQUENCE [LARGE SCALE GENOMIC DNA]</scope>
    <source>
        <strain evidence="1 2">OG2</strain>
    </source>
</reference>
<comment type="caution">
    <text evidence="1">The sequence shown here is derived from an EMBL/GenBank/DDBJ whole genome shotgun (WGS) entry which is preliminary data.</text>
</comment>
<dbReference type="EMBL" id="PUHR01000436">
    <property type="protein sequence ID" value="KAG0653426.1"/>
    <property type="molecule type" value="Genomic_DNA"/>
</dbReference>
<accession>A0A9P7B1L9</accession>
<feature type="non-terminal residue" evidence="1">
    <location>
        <position position="84"/>
    </location>
</feature>
<organism evidence="1 2">
    <name type="scientific">Maudiozyma exigua</name>
    <name type="common">Yeast</name>
    <name type="synonym">Kazachstania exigua</name>
    <dbReference type="NCBI Taxonomy" id="34358"/>
    <lineage>
        <taxon>Eukaryota</taxon>
        <taxon>Fungi</taxon>
        <taxon>Dikarya</taxon>
        <taxon>Ascomycota</taxon>
        <taxon>Saccharomycotina</taxon>
        <taxon>Saccharomycetes</taxon>
        <taxon>Saccharomycetales</taxon>
        <taxon>Saccharomycetaceae</taxon>
        <taxon>Maudiozyma</taxon>
    </lineage>
</organism>
<dbReference type="AlphaFoldDB" id="A0A9P7B1L9"/>